<accession>A0A918IHC3</accession>
<dbReference type="EMBL" id="BMTD01000019">
    <property type="protein sequence ID" value="GGV17682.1"/>
    <property type="molecule type" value="Genomic_DNA"/>
</dbReference>
<evidence type="ECO:0000313" key="2">
    <source>
        <dbReference type="Proteomes" id="UP000618795"/>
    </source>
</evidence>
<keyword evidence="2" id="KW-1185">Reference proteome</keyword>
<dbReference type="Proteomes" id="UP000618795">
    <property type="component" value="Unassembled WGS sequence"/>
</dbReference>
<proteinExistence type="predicted"/>
<dbReference type="AlphaFoldDB" id="A0A918IHC3"/>
<organism evidence="1 2">
    <name type="scientific">Streptomyces filipinensis</name>
    <dbReference type="NCBI Taxonomy" id="66887"/>
    <lineage>
        <taxon>Bacteria</taxon>
        <taxon>Bacillati</taxon>
        <taxon>Actinomycetota</taxon>
        <taxon>Actinomycetes</taxon>
        <taxon>Kitasatosporales</taxon>
        <taxon>Streptomycetaceae</taxon>
        <taxon>Streptomyces</taxon>
    </lineage>
</organism>
<comment type="caution">
    <text evidence="1">The sequence shown here is derived from an EMBL/GenBank/DDBJ whole genome shotgun (WGS) entry which is preliminary data.</text>
</comment>
<evidence type="ECO:0000313" key="1">
    <source>
        <dbReference type="EMBL" id="GGV17682.1"/>
    </source>
</evidence>
<gene>
    <name evidence="1" type="ORF">GCM10010260_66460</name>
</gene>
<name>A0A918IHC3_9ACTN</name>
<reference evidence="1" key="1">
    <citation type="journal article" date="2014" name="Int. J. Syst. Evol. Microbiol.">
        <title>Complete genome sequence of Corynebacterium casei LMG S-19264T (=DSM 44701T), isolated from a smear-ripened cheese.</title>
        <authorList>
            <consortium name="US DOE Joint Genome Institute (JGI-PGF)"/>
            <person name="Walter F."/>
            <person name="Albersmeier A."/>
            <person name="Kalinowski J."/>
            <person name="Ruckert C."/>
        </authorList>
    </citation>
    <scope>NUCLEOTIDE SEQUENCE</scope>
    <source>
        <strain evidence="1">JCM 4369</strain>
    </source>
</reference>
<sequence>MCCPPGRVIALLARSRAGCCWAPGAGGYGADRSVPLTLSVTCLMVRLACIREKGVVSLTDELLLSVR</sequence>
<protein>
    <submittedName>
        <fullName evidence="1">Uncharacterized protein</fullName>
    </submittedName>
</protein>
<reference evidence="1" key="2">
    <citation type="submission" date="2020-09" db="EMBL/GenBank/DDBJ databases">
        <authorList>
            <person name="Sun Q."/>
            <person name="Ohkuma M."/>
        </authorList>
    </citation>
    <scope>NUCLEOTIDE SEQUENCE</scope>
    <source>
        <strain evidence="1">JCM 4369</strain>
    </source>
</reference>